<dbReference type="AlphaFoldDB" id="A0A5B7G662"/>
<keyword evidence="2" id="KW-1185">Reference proteome</keyword>
<proteinExistence type="predicted"/>
<dbReference type="Proteomes" id="UP000324222">
    <property type="component" value="Unassembled WGS sequence"/>
</dbReference>
<name>A0A5B7G662_PORTR</name>
<protein>
    <submittedName>
        <fullName evidence="1">Uncharacterized protein</fullName>
    </submittedName>
</protein>
<sequence length="91" mass="10207">MIQLTVNAATSDTGYQPSLLLFGRHPQLPTQDSTVKSLCRTSLHFSVLEEAVKSTMFYTTREGPIPPRPPQAPPLLVRTLHRYRASFTIPK</sequence>
<gene>
    <name evidence="1" type="ORF">E2C01_046867</name>
</gene>
<reference evidence="1 2" key="1">
    <citation type="submission" date="2019-05" db="EMBL/GenBank/DDBJ databases">
        <title>Another draft genome of Portunus trituberculatus and its Hox gene families provides insights of decapod evolution.</title>
        <authorList>
            <person name="Jeong J.-H."/>
            <person name="Song I."/>
            <person name="Kim S."/>
            <person name="Choi T."/>
            <person name="Kim D."/>
            <person name="Ryu S."/>
            <person name="Kim W."/>
        </authorList>
    </citation>
    <scope>NUCLEOTIDE SEQUENCE [LARGE SCALE GENOMIC DNA]</scope>
    <source>
        <tissue evidence="1">Muscle</tissue>
    </source>
</reference>
<comment type="caution">
    <text evidence="1">The sequence shown here is derived from an EMBL/GenBank/DDBJ whole genome shotgun (WGS) entry which is preliminary data.</text>
</comment>
<dbReference type="EMBL" id="VSRR010011304">
    <property type="protein sequence ID" value="MPC52985.1"/>
    <property type="molecule type" value="Genomic_DNA"/>
</dbReference>
<evidence type="ECO:0000313" key="1">
    <source>
        <dbReference type="EMBL" id="MPC52985.1"/>
    </source>
</evidence>
<evidence type="ECO:0000313" key="2">
    <source>
        <dbReference type="Proteomes" id="UP000324222"/>
    </source>
</evidence>
<organism evidence="1 2">
    <name type="scientific">Portunus trituberculatus</name>
    <name type="common">Swimming crab</name>
    <name type="synonym">Neptunus trituberculatus</name>
    <dbReference type="NCBI Taxonomy" id="210409"/>
    <lineage>
        <taxon>Eukaryota</taxon>
        <taxon>Metazoa</taxon>
        <taxon>Ecdysozoa</taxon>
        <taxon>Arthropoda</taxon>
        <taxon>Crustacea</taxon>
        <taxon>Multicrustacea</taxon>
        <taxon>Malacostraca</taxon>
        <taxon>Eumalacostraca</taxon>
        <taxon>Eucarida</taxon>
        <taxon>Decapoda</taxon>
        <taxon>Pleocyemata</taxon>
        <taxon>Brachyura</taxon>
        <taxon>Eubrachyura</taxon>
        <taxon>Portunoidea</taxon>
        <taxon>Portunidae</taxon>
        <taxon>Portuninae</taxon>
        <taxon>Portunus</taxon>
    </lineage>
</organism>
<accession>A0A5B7G662</accession>